<evidence type="ECO:0000256" key="3">
    <source>
        <dbReference type="ARBA" id="ARBA00022692"/>
    </source>
</evidence>
<evidence type="ECO:0000256" key="9">
    <source>
        <dbReference type="ARBA" id="ARBA00023303"/>
    </source>
</evidence>
<dbReference type="SUPFAM" id="SSF81340">
    <property type="entry name" value="Clc chloride channel"/>
    <property type="match status" value="1"/>
</dbReference>
<dbReference type="InterPro" id="IPR014743">
    <property type="entry name" value="Cl-channel_core"/>
</dbReference>
<evidence type="ECO:0000256" key="6">
    <source>
        <dbReference type="ARBA" id="ARBA00023136"/>
    </source>
</evidence>
<keyword evidence="3 11" id="KW-0812">Transmembrane</keyword>
<name>Q701W5_9CREN</name>
<protein>
    <submittedName>
        <fullName evidence="13">Putative chloride channel protein</fullName>
    </submittedName>
</protein>
<dbReference type="InterPro" id="IPR046342">
    <property type="entry name" value="CBS_dom_sf"/>
</dbReference>
<dbReference type="GO" id="GO:0005254">
    <property type="term" value="F:chloride channel activity"/>
    <property type="evidence" value="ECO:0007669"/>
    <property type="project" value="UniProtKB-KW"/>
</dbReference>
<keyword evidence="5" id="KW-0406">Ion transport</keyword>
<feature type="transmembrane region" description="Helical" evidence="11">
    <location>
        <begin position="219"/>
        <end position="237"/>
    </location>
</feature>
<dbReference type="InterPro" id="IPR050368">
    <property type="entry name" value="ClC-type_chloride_channel"/>
</dbReference>
<dbReference type="GO" id="GO:0034707">
    <property type="term" value="C:chloride channel complex"/>
    <property type="evidence" value="ECO:0007669"/>
    <property type="project" value="UniProtKB-KW"/>
</dbReference>
<dbReference type="SMART" id="SM00116">
    <property type="entry name" value="CBS"/>
    <property type="match status" value="2"/>
</dbReference>
<feature type="transmembrane region" description="Helical" evidence="11">
    <location>
        <begin position="361"/>
        <end position="379"/>
    </location>
</feature>
<evidence type="ECO:0000256" key="1">
    <source>
        <dbReference type="ARBA" id="ARBA00004141"/>
    </source>
</evidence>
<dbReference type="InterPro" id="IPR001807">
    <property type="entry name" value="ClC"/>
</dbReference>
<accession>Q701W5</accession>
<feature type="domain" description="CBS" evidence="12">
    <location>
        <begin position="540"/>
        <end position="598"/>
    </location>
</feature>
<evidence type="ECO:0000313" key="13">
    <source>
        <dbReference type="EMBL" id="CAF28759.1"/>
    </source>
</evidence>
<feature type="transmembrane region" description="Helical" evidence="11">
    <location>
        <begin position="333"/>
        <end position="354"/>
    </location>
</feature>
<evidence type="ECO:0000256" key="5">
    <source>
        <dbReference type="ARBA" id="ARBA00023065"/>
    </source>
</evidence>
<dbReference type="PROSITE" id="PS51371">
    <property type="entry name" value="CBS"/>
    <property type="match status" value="2"/>
</dbReference>
<feature type="transmembrane region" description="Helical" evidence="11">
    <location>
        <begin position="385"/>
        <end position="404"/>
    </location>
</feature>
<feature type="transmembrane region" description="Helical" evidence="11">
    <location>
        <begin position="27"/>
        <end position="46"/>
    </location>
</feature>
<evidence type="ECO:0000256" key="2">
    <source>
        <dbReference type="ARBA" id="ARBA00022448"/>
    </source>
</evidence>
<dbReference type="Pfam" id="PF00654">
    <property type="entry name" value="Voltage_CLC"/>
    <property type="match status" value="1"/>
</dbReference>
<feature type="domain" description="CBS" evidence="12">
    <location>
        <begin position="478"/>
        <end position="535"/>
    </location>
</feature>
<keyword evidence="10" id="KW-0129">CBS domain</keyword>
<feature type="transmembrane region" description="Helical" evidence="11">
    <location>
        <begin position="257"/>
        <end position="276"/>
    </location>
</feature>
<dbReference type="InterPro" id="IPR000644">
    <property type="entry name" value="CBS_dom"/>
</dbReference>
<sequence>MNLSRYLERFVGRFDWTTLDLVYLRKWTVIGIIIGVLSGLLVITAYEAMRIFSSFFLSDVVRYIQPYPEDVANLSSEYSLYVLKPWLIPVILGLIGLVIGLLSMKLSTSLGQNGIDEISDEFHNKKNKLSIKNSSLKTFSSFLAIGSGTSGGVEDSLAHTGSTLASIIGRIFKLDQEEIRIAIAAGMGSTIGGILRLPFGGAIFSLELLYRRDFIIKSLYPAFLASITSYIVSGVVLDWPSFLYIPQEFITKTTLQSIAAYGVIAAIIGIVGIGYVKTVQIFQRHFENMKIPLYFKPALGGVIIGIFAIGFPEILGTGYGWLQLAALGNHEVFPLWIMFPVIAMKIFATSVSNASRNTTGLLGPSLVIGGLIGSALITLFHSFGIFLFIDTTSATLISIFAFFTASTRTPISAIVVGVEMVGSYTLLIPTVISVIISNIISGKNNYIYKNYVSNIRTQLLSIKKHDSNLRNYLVRDVMNSDFYNINRNTIIADAVRIMRDLNVKSLVVTNNEDRFEGMVYFEDLANVPTIQENTTVESIMIYDPPMLRPLDPIMDYFEIVSKTAVSEIPIISSDDNKLVLAILSLRDVNKLLNNINDPILPDLEKSSGKFQKEININIDALRKLSEDEDPDKLDRDSKIISRLKDYLA</sequence>
<dbReference type="PANTHER" id="PTHR43427:SF6">
    <property type="entry name" value="CHLORIDE CHANNEL PROTEIN CLC-E"/>
    <property type="match status" value="1"/>
</dbReference>
<dbReference type="CDD" id="cd00400">
    <property type="entry name" value="Voltage_gated_ClC"/>
    <property type="match status" value="1"/>
</dbReference>
<organism evidence="13">
    <name type="scientific">uncultured crenarchaeote</name>
    <dbReference type="NCBI Taxonomy" id="29281"/>
    <lineage>
        <taxon>Archaea</taxon>
        <taxon>Thermoproteota</taxon>
        <taxon>environmental samples</taxon>
    </lineage>
</organism>
<reference evidence="13" key="1">
    <citation type="journal article" date="2005" name="Environ. Microbiol.">
        <title>Novel genes for nitrite reductase and Amo-related proteins indicate a role of uncultivated mesophilic crenarchaeota in nitrogen cycling.</title>
        <authorList>
            <person name="Treusch A.H."/>
            <person name="Leininger S."/>
            <person name="Kletzin A."/>
            <person name="Schuster S.C."/>
            <person name="Klenk H.-P."/>
            <person name="Schleper C."/>
        </authorList>
    </citation>
    <scope>NUCLEOTIDE SEQUENCE</scope>
</reference>
<keyword evidence="7" id="KW-0869">Chloride channel</keyword>
<feature type="transmembrane region" description="Helical" evidence="11">
    <location>
        <begin position="411"/>
        <end position="436"/>
    </location>
</feature>
<keyword evidence="4 11" id="KW-1133">Transmembrane helix</keyword>
<proteinExistence type="predicted"/>
<feature type="transmembrane region" description="Helical" evidence="11">
    <location>
        <begin position="297"/>
        <end position="321"/>
    </location>
</feature>
<evidence type="ECO:0000256" key="11">
    <source>
        <dbReference type="SAM" id="Phobius"/>
    </source>
</evidence>
<dbReference type="EMBL" id="AJ627422">
    <property type="protein sequence ID" value="CAF28759.1"/>
    <property type="molecule type" value="Genomic_DNA"/>
</dbReference>
<evidence type="ECO:0000259" key="12">
    <source>
        <dbReference type="PROSITE" id="PS51371"/>
    </source>
</evidence>
<keyword evidence="6 11" id="KW-0472">Membrane</keyword>
<evidence type="ECO:0000256" key="7">
    <source>
        <dbReference type="ARBA" id="ARBA00023173"/>
    </source>
</evidence>
<evidence type="ECO:0000256" key="8">
    <source>
        <dbReference type="ARBA" id="ARBA00023214"/>
    </source>
</evidence>
<evidence type="ECO:0000256" key="10">
    <source>
        <dbReference type="PROSITE-ProRule" id="PRU00703"/>
    </source>
</evidence>
<feature type="transmembrane region" description="Helical" evidence="11">
    <location>
        <begin position="86"/>
        <end position="104"/>
    </location>
</feature>
<dbReference type="PANTHER" id="PTHR43427">
    <property type="entry name" value="CHLORIDE CHANNEL PROTEIN CLC-E"/>
    <property type="match status" value="1"/>
</dbReference>
<dbReference type="PRINTS" id="PR00762">
    <property type="entry name" value="CLCHANNEL"/>
</dbReference>
<dbReference type="Gene3D" id="1.10.3080.10">
    <property type="entry name" value="Clc chloride channel"/>
    <property type="match status" value="1"/>
</dbReference>
<keyword evidence="2" id="KW-0813">Transport</keyword>
<dbReference type="SUPFAM" id="SSF54631">
    <property type="entry name" value="CBS-domain pair"/>
    <property type="match status" value="1"/>
</dbReference>
<dbReference type="AlphaFoldDB" id="Q701W5"/>
<keyword evidence="9" id="KW-0407">Ion channel</keyword>
<dbReference type="CDD" id="cd02205">
    <property type="entry name" value="CBS_pair_SF"/>
    <property type="match status" value="1"/>
</dbReference>
<comment type="subcellular location">
    <subcellularLocation>
        <location evidence="1">Membrane</location>
        <topology evidence="1">Multi-pass membrane protein</topology>
    </subcellularLocation>
</comment>
<keyword evidence="8" id="KW-0868">Chloride</keyword>
<dbReference type="Gene3D" id="3.10.580.10">
    <property type="entry name" value="CBS-domain"/>
    <property type="match status" value="1"/>
</dbReference>
<dbReference type="Pfam" id="PF00571">
    <property type="entry name" value="CBS"/>
    <property type="match status" value="2"/>
</dbReference>
<evidence type="ECO:0000256" key="4">
    <source>
        <dbReference type="ARBA" id="ARBA00022989"/>
    </source>
</evidence>